<dbReference type="Proteomes" id="UP000634136">
    <property type="component" value="Unassembled WGS sequence"/>
</dbReference>
<keyword evidence="2" id="KW-1185">Reference proteome</keyword>
<accession>A0A834TQG3</accession>
<sequence length="24" mass="2789">MGNRARRVTNTYNDMKIHIGKAKN</sequence>
<proteinExistence type="predicted"/>
<dbReference type="AlphaFoldDB" id="A0A834TQG3"/>
<evidence type="ECO:0000313" key="1">
    <source>
        <dbReference type="EMBL" id="KAF7826568.1"/>
    </source>
</evidence>
<protein>
    <submittedName>
        <fullName evidence="1">Uncharacterized protein</fullName>
    </submittedName>
</protein>
<comment type="caution">
    <text evidence="1">The sequence shown here is derived from an EMBL/GenBank/DDBJ whole genome shotgun (WGS) entry which is preliminary data.</text>
</comment>
<gene>
    <name evidence="1" type="ORF">G2W53_017732</name>
</gene>
<name>A0A834TQG3_9FABA</name>
<organism evidence="1 2">
    <name type="scientific">Senna tora</name>
    <dbReference type="NCBI Taxonomy" id="362788"/>
    <lineage>
        <taxon>Eukaryota</taxon>
        <taxon>Viridiplantae</taxon>
        <taxon>Streptophyta</taxon>
        <taxon>Embryophyta</taxon>
        <taxon>Tracheophyta</taxon>
        <taxon>Spermatophyta</taxon>
        <taxon>Magnoliopsida</taxon>
        <taxon>eudicotyledons</taxon>
        <taxon>Gunneridae</taxon>
        <taxon>Pentapetalae</taxon>
        <taxon>rosids</taxon>
        <taxon>fabids</taxon>
        <taxon>Fabales</taxon>
        <taxon>Fabaceae</taxon>
        <taxon>Caesalpinioideae</taxon>
        <taxon>Cassia clade</taxon>
        <taxon>Senna</taxon>
    </lineage>
</organism>
<evidence type="ECO:0000313" key="2">
    <source>
        <dbReference type="Proteomes" id="UP000634136"/>
    </source>
</evidence>
<reference evidence="1" key="1">
    <citation type="submission" date="2020-09" db="EMBL/GenBank/DDBJ databases">
        <title>Genome-Enabled Discovery of Anthraquinone Biosynthesis in Senna tora.</title>
        <authorList>
            <person name="Kang S.-H."/>
            <person name="Pandey R.P."/>
            <person name="Lee C.-M."/>
            <person name="Sim J.-S."/>
            <person name="Jeong J.-T."/>
            <person name="Choi B.-S."/>
            <person name="Jung M."/>
            <person name="Ginzburg D."/>
            <person name="Zhao K."/>
            <person name="Won S.Y."/>
            <person name="Oh T.-J."/>
            <person name="Yu Y."/>
            <person name="Kim N.-H."/>
            <person name="Lee O.R."/>
            <person name="Lee T.-H."/>
            <person name="Bashyal P."/>
            <person name="Kim T.-S."/>
            <person name="Lee W.-H."/>
            <person name="Kawkins C."/>
            <person name="Kim C.-K."/>
            <person name="Kim J.S."/>
            <person name="Ahn B.O."/>
            <person name="Rhee S.Y."/>
            <person name="Sohng J.K."/>
        </authorList>
    </citation>
    <scope>NUCLEOTIDE SEQUENCE</scope>
    <source>
        <tissue evidence="1">Leaf</tissue>
    </source>
</reference>
<dbReference type="EMBL" id="JAAIUW010000006">
    <property type="protein sequence ID" value="KAF7826568.1"/>
    <property type="molecule type" value="Genomic_DNA"/>
</dbReference>